<dbReference type="Gene3D" id="1.10.357.10">
    <property type="entry name" value="Tetracycline Repressor, domain 2"/>
    <property type="match status" value="1"/>
</dbReference>
<dbReference type="SUPFAM" id="SSF46689">
    <property type="entry name" value="Homeodomain-like"/>
    <property type="match status" value="1"/>
</dbReference>
<keyword evidence="2 4" id="KW-0238">DNA-binding</keyword>
<sequence length="207" mass="22166">MRGESVADVGLRERKKRATRAALVEAAVRLAAEHGVESVTVEAISEAAGVSPRTFFNYFASRDDVFVMIGAESSVRIRNAVLEAPPELSPLEALREAMTVELAEVVQQNELWALHAEVLHGSPHLLVRSIGVHIADEAQLAAALAERIGPALELGLYPRLLAAVAGAAVRVAVDHWSARQDELAFTDAFHEAFDHLAAGLAVPSGRI</sequence>
<keyword evidence="1" id="KW-0805">Transcription regulation</keyword>
<evidence type="ECO:0000259" key="5">
    <source>
        <dbReference type="PROSITE" id="PS50977"/>
    </source>
</evidence>
<keyword evidence="3" id="KW-0804">Transcription</keyword>
<dbReference type="EMBL" id="JADBDZ010000001">
    <property type="protein sequence ID" value="MBE1532733.1"/>
    <property type="molecule type" value="Genomic_DNA"/>
</dbReference>
<dbReference type="InterPro" id="IPR009057">
    <property type="entry name" value="Homeodomain-like_sf"/>
</dbReference>
<gene>
    <name evidence="6" type="ORF">H4W34_002566</name>
</gene>
<organism evidence="6 7">
    <name type="scientific">Actinomadura algeriensis</name>
    <dbReference type="NCBI Taxonomy" id="1679523"/>
    <lineage>
        <taxon>Bacteria</taxon>
        <taxon>Bacillati</taxon>
        <taxon>Actinomycetota</taxon>
        <taxon>Actinomycetes</taxon>
        <taxon>Streptosporangiales</taxon>
        <taxon>Thermomonosporaceae</taxon>
        <taxon>Actinomadura</taxon>
    </lineage>
</organism>
<dbReference type="Pfam" id="PF00440">
    <property type="entry name" value="TetR_N"/>
    <property type="match status" value="1"/>
</dbReference>
<dbReference type="RefSeq" id="WP_192759385.1">
    <property type="nucleotide sequence ID" value="NZ_JADBDZ010000001.1"/>
</dbReference>
<dbReference type="Pfam" id="PF17754">
    <property type="entry name" value="TetR_C_14"/>
    <property type="match status" value="1"/>
</dbReference>
<evidence type="ECO:0000256" key="3">
    <source>
        <dbReference type="ARBA" id="ARBA00023163"/>
    </source>
</evidence>
<dbReference type="PANTHER" id="PTHR30055">
    <property type="entry name" value="HTH-TYPE TRANSCRIPTIONAL REGULATOR RUTR"/>
    <property type="match status" value="1"/>
</dbReference>
<evidence type="ECO:0000256" key="1">
    <source>
        <dbReference type="ARBA" id="ARBA00023015"/>
    </source>
</evidence>
<dbReference type="PROSITE" id="PS50977">
    <property type="entry name" value="HTH_TETR_2"/>
    <property type="match status" value="1"/>
</dbReference>
<proteinExistence type="predicted"/>
<feature type="domain" description="HTH tetR-type" evidence="5">
    <location>
        <begin position="17"/>
        <end position="77"/>
    </location>
</feature>
<dbReference type="Proteomes" id="UP000627838">
    <property type="component" value="Unassembled WGS sequence"/>
</dbReference>
<dbReference type="InterPro" id="IPR001647">
    <property type="entry name" value="HTH_TetR"/>
</dbReference>
<evidence type="ECO:0000313" key="7">
    <source>
        <dbReference type="Proteomes" id="UP000627838"/>
    </source>
</evidence>
<dbReference type="PANTHER" id="PTHR30055:SF238">
    <property type="entry name" value="MYCOFACTOCIN BIOSYNTHESIS TRANSCRIPTIONAL REGULATOR MFTR-RELATED"/>
    <property type="match status" value="1"/>
</dbReference>
<feature type="DNA-binding region" description="H-T-H motif" evidence="4">
    <location>
        <begin position="40"/>
        <end position="59"/>
    </location>
</feature>
<evidence type="ECO:0000313" key="6">
    <source>
        <dbReference type="EMBL" id="MBE1532733.1"/>
    </source>
</evidence>
<reference evidence="6 7" key="1">
    <citation type="submission" date="2020-10" db="EMBL/GenBank/DDBJ databases">
        <title>Sequencing the genomes of 1000 actinobacteria strains.</title>
        <authorList>
            <person name="Klenk H.-P."/>
        </authorList>
    </citation>
    <scope>NUCLEOTIDE SEQUENCE [LARGE SCALE GENOMIC DNA]</scope>
    <source>
        <strain evidence="6 7">DSM 46744</strain>
    </source>
</reference>
<dbReference type="PRINTS" id="PR00455">
    <property type="entry name" value="HTHTETR"/>
</dbReference>
<keyword evidence="7" id="KW-1185">Reference proteome</keyword>
<comment type="caution">
    <text evidence="6">The sequence shown here is derived from an EMBL/GenBank/DDBJ whole genome shotgun (WGS) entry which is preliminary data.</text>
</comment>
<accession>A0ABR9JQ80</accession>
<evidence type="ECO:0000256" key="4">
    <source>
        <dbReference type="PROSITE-ProRule" id="PRU00335"/>
    </source>
</evidence>
<evidence type="ECO:0000256" key="2">
    <source>
        <dbReference type="ARBA" id="ARBA00023125"/>
    </source>
</evidence>
<dbReference type="InterPro" id="IPR050109">
    <property type="entry name" value="HTH-type_TetR-like_transc_reg"/>
</dbReference>
<protein>
    <submittedName>
        <fullName evidence="6">AcrR family transcriptional regulator</fullName>
    </submittedName>
</protein>
<name>A0ABR9JQ80_9ACTN</name>
<dbReference type="InterPro" id="IPR041347">
    <property type="entry name" value="MftR_C"/>
</dbReference>